<sequence length="615" mass="69123">MKSLWLLFLLSTFVNLAITAPTNHELQSGKCTTCELIVEVAHDLLGDDALDDCIVDFANYVCAALHIEDHFVCKGMTSNFKETFIYVLKTLIVEPKEICGLLVQDCDGGFNPYNATWFLPTPGVKPPHKDPPPIPQGKPTLRVLHLSDLHVDNDYQIGAEAKCGEPLCCRPPNDGNEAKDVKTPAGKWGTIAECDSPYWLLTDMLQHIAATHKDIDYVIVSGDLESHADWDYSREGHIAKVKNITDTIKKYLPGLNVYFAVGNHEGVPIDNFGPHFTPEQFHMDWLYDTMADSWKDWVPTDQLPEVRYNGCYMKQLFPGLRLISLNNALGDTVNFYLYINQTDPDGTMTWFFEQLEDAERNGQKVQVVAHIPGGGGEALEGWAINYYNAATRYEDTIVGHFFGHTHSEEIHVIFEDPENPNSRPTGVVYASPSLTPYSDLNPAYRIYTIDGNYPGSTFQVIDFEGYFLNLTEANANPDAPTKWQPYYKSNSVKAEYGLKSLAASEWNNLIDRMITDNATFTSFIKNTYRRSDVKCNTDCRRNTLCDSKKAHHSQNLCSGIEAALGKAVPKVKNLKYGRGQIKSEIAFKLQNKKEAVEYFKTLAKNFASSPDKCKI</sequence>
<proteinExistence type="predicted"/>
<evidence type="ECO:0000313" key="1">
    <source>
        <dbReference type="Proteomes" id="UP000887576"/>
    </source>
</evidence>
<dbReference type="Proteomes" id="UP000887576">
    <property type="component" value="Unplaced"/>
</dbReference>
<organism evidence="1 2">
    <name type="scientific">Panagrolaimus sp. JU765</name>
    <dbReference type="NCBI Taxonomy" id="591449"/>
    <lineage>
        <taxon>Eukaryota</taxon>
        <taxon>Metazoa</taxon>
        <taxon>Ecdysozoa</taxon>
        <taxon>Nematoda</taxon>
        <taxon>Chromadorea</taxon>
        <taxon>Rhabditida</taxon>
        <taxon>Tylenchina</taxon>
        <taxon>Panagrolaimomorpha</taxon>
        <taxon>Panagrolaimoidea</taxon>
        <taxon>Panagrolaimidae</taxon>
        <taxon>Panagrolaimus</taxon>
    </lineage>
</organism>
<evidence type="ECO:0000313" key="2">
    <source>
        <dbReference type="WBParaSite" id="JU765_v2.g16585.t1"/>
    </source>
</evidence>
<reference evidence="2" key="1">
    <citation type="submission" date="2025-08" db="UniProtKB">
        <authorList>
            <consortium name="WormBaseParasite"/>
        </authorList>
    </citation>
    <scope>IDENTIFICATION</scope>
</reference>
<dbReference type="WBParaSite" id="JU765_v2.g16585.t1">
    <property type="protein sequence ID" value="JU765_v2.g16585.t1"/>
    <property type="gene ID" value="JU765_v2.g16585"/>
</dbReference>
<accession>A0AC34QIC6</accession>
<name>A0AC34QIC6_9BILA</name>
<protein>
    <submittedName>
        <fullName evidence="2">Sphingomyelin phosphodiesterase</fullName>
    </submittedName>
</protein>